<dbReference type="PRINTS" id="PR00081">
    <property type="entry name" value="GDHRDH"/>
</dbReference>
<dbReference type="PANTHER" id="PTHR43943">
    <property type="entry name" value="DEHYDROGENASE/REDUCTASE (SDR FAMILY) MEMBER 4"/>
    <property type="match status" value="1"/>
</dbReference>
<dbReference type="AlphaFoldDB" id="A0A2G8B4P8"/>
<dbReference type="STRING" id="110505.ACT16_02415"/>
<sequence length="263" mass="26606">MDLNLQDKTFAVIGGTAGIGLAAAKALAADGAAVAVVGRDEAKAHKAVGMLSAAGAAATHGLAYDVSKPGAAVEAVGDAVERLGGRLHGIAVTMGTAGMMPIDADDAAWDDAFHDVLLATTRSVQAALPHLVKTKGAVVTTAAYSARAPHEPRLPYASLKAAVATFTRGIARTHGKDGIRANCVAPGAVETDALHAIRGQIAESKGFPYDEALERALVEDFGFDAALGRPGQPDEIGSLIAFLLSGRCGFLTGQTIFADGGAP</sequence>
<dbReference type="InterPro" id="IPR002347">
    <property type="entry name" value="SDR_fam"/>
</dbReference>
<protein>
    <submittedName>
        <fullName evidence="3">Short-chain dehydrogenase</fullName>
    </submittedName>
</protein>
<dbReference type="RefSeq" id="WP_048889838.1">
    <property type="nucleotide sequence ID" value="NZ_AP024237.1"/>
</dbReference>
<evidence type="ECO:0000313" key="4">
    <source>
        <dbReference type="Proteomes" id="UP000595446"/>
    </source>
</evidence>
<keyword evidence="4" id="KW-1185">Reference proteome</keyword>
<dbReference type="GO" id="GO:0016491">
    <property type="term" value="F:oxidoreductase activity"/>
    <property type="evidence" value="ECO:0007669"/>
    <property type="project" value="UniProtKB-KW"/>
</dbReference>
<accession>A0A2G8B4P8</accession>
<proteinExistence type="inferred from homology"/>
<name>A0A2G8B4P8_9MYCO</name>
<dbReference type="PANTHER" id="PTHR43943:SF17">
    <property type="entry name" value="3-PHENYLPROPIONATE-DIHYDRODIOL_CINNAMIC ACID-DIHYDRODIOL DEHYDROGENASE"/>
    <property type="match status" value="1"/>
</dbReference>
<evidence type="ECO:0000313" key="3">
    <source>
        <dbReference type="EMBL" id="BCO34317.1"/>
    </source>
</evidence>
<evidence type="ECO:0000256" key="2">
    <source>
        <dbReference type="ARBA" id="ARBA00023002"/>
    </source>
</evidence>
<reference evidence="3 4" key="1">
    <citation type="submission" date="2020-12" db="EMBL/GenBank/DDBJ databases">
        <title>Complete genome sequence of Mycobacterium heckeshornense JCM 15655T, closely related to a pathogenic non-tuberculous mycobacterial species Mycobacterium xenopi.</title>
        <authorList>
            <person name="Yoshida M."/>
            <person name="Fukano H."/>
            <person name="Asakura T."/>
            <person name="Suzuki M."/>
            <person name="Hoshino Y."/>
        </authorList>
    </citation>
    <scope>NUCLEOTIDE SEQUENCE [LARGE SCALE GENOMIC DNA]</scope>
    <source>
        <strain evidence="3 4">JCM 15655</strain>
    </source>
</reference>
<dbReference type="InterPro" id="IPR036291">
    <property type="entry name" value="NAD(P)-bd_dom_sf"/>
</dbReference>
<dbReference type="Proteomes" id="UP000595446">
    <property type="component" value="Chromosome"/>
</dbReference>
<dbReference type="SUPFAM" id="SSF51735">
    <property type="entry name" value="NAD(P)-binding Rossmann-fold domains"/>
    <property type="match status" value="1"/>
</dbReference>
<dbReference type="Pfam" id="PF13561">
    <property type="entry name" value="adh_short_C2"/>
    <property type="match status" value="1"/>
</dbReference>
<dbReference type="EMBL" id="AP024237">
    <property type="protein sequence ID" value="BCO34317.1"/>
    <property type="molecule type" value="Genomic_DNA"/>
</dbReference>
<keyword evidence="2" id="KW-0560">Oxidoreductase</keyword>
<dbReference type="Gene3D" id="3.40.50.720">
    <property type="entry name" value="NAD(P)-binding Rossmann-like Domain"/>
    <property type="match status" value="1"/>
</dbReference>
<gene>
    <name evidence="3" type="ORF">MHEC_07500</name>
</gene>
<comment type="similarity">
    <text evidence="1">Belongs to the short-chain dehydrogenases/reductases (SDR) family.</text>
</comment>
<dbReference type="OrthoDB" id="5242555at2"/>
<evidence type="ECO:0000256" key="1">
    <source>
        <dbReference type="ARBA" id="ARBA00006484"/>
    </source>
</evidence>
<organism evidence="3 4">
    <name type="scientific">Mycobacterium heckeshornense</name>
    <dbReference type="NCBI Taxonomy" id="110505"/>
    <lineage>
        <taxon>Bacteria</taxon>
        <taxon>Bacillati</taxon>
        <taxon>Actinomycetota</taxon>
        <taxon>Actinomycetes</taxon>
        <taxon>Mycobacteriales</taxon>
        <taxon>Mycobacteriaceae</taxon>
        <taxon>Mycobacterium</taxon>
    </lineage>
</organism>